<dbReference type="AlphaFoldDB" id="A0A0Q9XZF7"/>
<evidence type="ECO:0000313" key="2">
    <source>
        <dbReference type="Proteomes" id="UP000053881"/>
    </source>
</evidence>
<dbReference type="Proteomes" id="UP000053881">
    <property type="component" value="Unassembled WGS sequence"/>
</dbReference>
<organism evidence="1 2">
    <name type="scientific">Lederbergia galactosidilytica</name>
    <dbReference type="NCBI Taxonomy" id="217031"/>
    <lineage>
        <taxon>Bacteria</taxon>
        <taxon>Bacillati</taxon>
        <taxon>Bacillota</taxon>
        <taxon>Bacilli</taxon>
        <taxon>Bacillales</taxon>
        <taxon>Bacillaceae</taxon>
        <taxon>Lederbergia</taxon>
    </lineage>
</organism>
<proteinExistence type="predicted"/>
<evidence type="ECO:0000313" key="1">
    <source>
        <dbReference type="EMBL" id="KRG14085.1"/>
    </source>
</evidence>
<gene>
    <name evidence="1" type="ORF">ACA29_07225</name>
</gene>
<reference evidence="1 2" key="1">
    <citation type="submission" date="2015-06" db="EMBL/GenBank/DDBJ databases">
        <title>Genome sequencing project of Bacillus galactosidilyticus PL133.</title>
        <authorList>
            <person name="Gaiero J."/>
            <person name="Nicol R."/>
            <person name="Habash M."/>
        </authorList>
    </citation>
    <scope>NUCLEOTIDE SEQUENCE [LARGE SCALE GENOMIC DNA]</scope>
    <source>
        <strain evidence="1 2">PL133</strain>
    </source>
</reference>
<accession>A0A0Q9XZF7</accession>
<name>A0A0Q9XZF7_9BACI</name>
<sequence>MQSTQQRDGKVVAFTQSRTNASKFRHDYPLTNEVRNELLDDVYTQFTDFVLREEYIISQPIIREFVESYNLTEKKSYTLEFNLFWSKVLYTARYREDLNYINHFIAQNVSRSPIVCHWLREWEKAKPSFYRIDYQYHQQEWRVTNLLTDEIVKVMLRDAPIPSIQERDIVVGTLIPIGNSSYFPLVEFYHFDCATGQEIMAHLQENYLQYLDESSFYEAFFRILSILSEALQLESLRIRTVY</sequence>
<dbReference type="EMBL" id="LGPB01000068">
    <property type="protein sequence ID" value="KRG14085.1"/>
    <property type="molecule type" value="Genomic_DNA"/>
</dbReference>
<dbReference type="PATRIC" id="fig|217031.4.peg.2399"/>
<comment type="caution">
    <text evidence="1">The sequence shown here is derived from an EMBL/GenBank/DDBJ whole genome shotgun (WGS) entry which is preliminary data.</text>
</comment>
<protein>
    <submittedName>
        <fullName evidence="1">Uncharacterized protein</fullName>
    </submittedName>
</protein>